<dbReference type="PROSITE" id="PS50206">
    <property type="entry name" value="RHODANESE_3"/>
    <property type="match status" value="1"/>
</dbReference>
<dbReference type="PANTHER" id="PTHR45431">
    <property type="entry name" value="RHODANESE-LIKE DOMAIN-CONTAINING PROTEIN 15, CHLOROPLASTIC"/>
    <property type="match status" value="1"/>
</dbReference>
<dbReference type="InterPro" id="IPR052367">
    <property type="entry name" value="Thiosulfate_ST/Rhodanese-like"/>
</dbReference>
<accession>Q83RL0</accession>
<proteinExistence type="predicted"/>
<evidence type="ECO:0000313" key="6">
    <source>
        <dbReference type="Proteomes" id="UP000001006"/>
    </source>
</evidence>
<dbReference type="RefSeq" id="NP_707217.1">
    <property type="nucleotide sequence ID" value="NC_004337.2"/>
</dbReference>
<dbReference type="EMBL" id="AE005674">
    <property type="protein sequence ID" value="AAN42924.1"/>
    <property type="molecule type" value="Genomic_DNA"/>
</dbReference>
<dbReference type="NCBIfam" id="NF007627">
    <property type="entry name" value="PRK10287.1"/>
    <property type="match status" value="1"/>
</dbReference>
<dbReference type="FunFam" id="3.40.250.10:FF:000010">
    <property type="entry name" value="Phage shock protein PspE"/>
    <property type="match status" value="1"/>
</dbReference>
<evidence type="ECO:0000256" key="1">
    <source>
        <dbReference type="PIRSR" id="PIRSR614323-1"/>
    </source>
</evidence>
<dbReference type="GeneID" id="1024353"/>
<accession>A0A0H2UZ03</accession>
<dbReference type="PATRIC" id="fig|198214.7.peg.1539"/>
<feature type="active site" description="Cysteine persulfide intermediate" evidence="1">
    <location>
        <position position="78"/>
    </location>
</feature>
<accession>A0A2G3EQG8</accession>
<dbReference type="AlphaFoldDB" id="A0A0H2UZ03"/>
<dbReference type="Gene3D" id="3.40.250.10">
    <property type="entry name" value="Rhodanese-like domain"/>
    <property type="match status" value="1"/>
</dbReference>
<gene>
    <name evidence="5" type="primary">pspE</name>
    <name evidence="5" type="ordered locus">SF1313</name>
</gene>
<dbReference type="SMART" id="SM00450">
    <property type="entry name" value="RHOD"/>
    <property type="match status" value="1"/>
</dbReference>
<reference evidence="5 6" key="1">
    <citation type="journal article" date="2002" name="Nucleic Acids Res.">
        <title>Genome sequence of Shigella flexneri 2a: insights into pathogenicity through comparison with genomes of Escherichia coli K12 and O157.</title>
        <authorList>
            <person name="Jin Q."/>
            <person name="Yuan Z."/>
            <person name="Xu J."/>
            <person name="Wang Y."/>
            <person name="Shen Y."/>
            <person name="Lu W."/>
            <person name="Wang J."/>
            <person name="Liu H."/>
            <person name="Yang J."/>
            <person name="Yang F."/>
            <person name="Zhang X."/>
            <person name="Zhang J."/>
            <person name="Yang G."/>
            <person name="Wu H."/>
            <person name="Qu D."/>
            <person name="Dong J."/>
            <person name="Sun L."/>
            <person name="Xue Y."/>
            <person name="Zhao A."/>
            <person name="Gao Y."/>
            <person name="Zhu J."/>
            <person name="Kan B."/>
            <person name="Ding K."/>
            <person name="Chen S."/>
            <person name="Cheng H."/>
            <person name="Yao Z."/>
            <person name="He B."/>
            <person name="Chen R."/>
            <person name="Ma D."/>
            <person name="Qiang B."/>
            <person name="Wen Y."/>
            <person name="Hou Y."/>
            <person name="Yu J."/>
        </authorList>
    </citation>
    <scope>NUCLEOTIDE SEQUENCE [LARGE SCALE GENOMIC DNA]</scope>
    <source>
        <strain evidence="6">301 / Serotype 2a</strain>
    </source>
</reference>
<evidence type="ECO:0000259" key="4">
    <source>
        <dbReference type="PROSITE" id="PS50206"/>
    </source>
</evidence>
<dbReference type="PaxDb" id="198214-SF1313"/>
<feature type="domain" description="Rhodanese" evidence="4">
    <location>
        <begin position="35"/>
        <end position="114"/>
    </location>
</feature>
<sequence length="115" mass="12754">MAIFIHRRTLTCLKKGLLALALVFSLPVFAAEHWIDVRVPEQYQQEHVQGAINIPLKEVKERIATAVPDKNDTVKVYCNAGRQSGQAKELLSEMGYTHVENAGGLKDIAMPKVKG</sequence>
<dbReference type="NCBIfam" id="TIGR02981">
    <property type="entry name" value="phageshock_pspE"/>
    <property type="match status" value="1"/>
</dbReference>
<dbReference type="Pfam" id="PF00581">
    <property type="entry name" value="Rhodanese"/>
    <property type="match status" value="1"/>
</dbReference>
<feature type="site" description="May be important for providing the necessary conformational flexibility for enzymatic catalysis" evidence="2">
    <location>
        <position position="104"/>
    </location>
</feature>
<dbReference type="KEGG" id="sfl:SF1313"/>
<dbReference type="PANTHER" id="PTHR45431:SF3">
    <property type="entry name" value="RHODANESE-LIKE DOMAIN-CONTAINING PROTEIN 15, CHLOROPLASTIC"/>
    <property type="match status" value="1"/>
</dbReference>
<evidence type="ECO:0000256" key="2">
    <source>
        <dbReference type="PIRSR" id="PIRSR614323-2"/>
    </source>
</evidence>
<evidence type="ECO:0000313" key="5">
    <source>
        <dbReference type="EMBL" id="AAN42924.1"/>
    </source>
</evidence>
<organism evidence="5 6">
    <name type="scientific">Shigella flexneri</name>
    <dbReference type="NCBI Taxonomy" id="623"/>
    <lineage>
        <taxon>Bacteria</taxon>
        <taxon>Pseudomonadati</taxon>
        <taxon>Pseudomonadota</taxon>
        <taxon>Gammaproteobacteria</taxon>
        <taxon>Enterobacterales</taxon>
        <taxon>Enterobacteriaceae</taxon>
        <taxon>Shigella</taxon>
    </lineage>
</organism>
<dbReference type="SUPFAM" id="SSF52821">
    <property type="entry name" value="Rhodanese/Cell cycle control phosphatase"/>
    <property type="match status" value="1"/>
</dbReference>
<keyword evidence="3" id="KW-0732">Signal</keyword>
<dbReference type="InterPro" id="IPR014323">
    <property type="entry name" value="PspE"/>
</dbReference>
<dbReference type="RefSeq" id="WP_000974117.1">
    <property type="nucleotide sequence ID" value="NZ_BSBP01000027.1"/>
</dbReference>
<accession>Q7C1V8</accession>
<feature type="chain" id="PRO_5030007220" evidence="3">
    <location>
        <begin position="31"/>
        <end position="115"/>
    </location>
</feature>
<dbReference type="CDD" id="cd00158">
    <property type="entry name" value="RHOD"/>
    <property type="match status" value="1"/>
</dbReference>
<evidence type="ECO:0000256" key="3">
    <source>
        <dbReference type="SAM" id="SignalP"/>
    </source>
</evidence>
<name>A0A0H2UZ03_SHIFL</name>
<dbReference type="OMA" id="GNYEELH"/>
<protein>
    <submittedName>
        <fullName evidence="5">Phage shock protein</fullName>
    </submittedName>
</protein>
<dbReference type="InterPro" id="IPR001763">
    <property type="entry name" value="Rhodanese-like_dom"/>
</dbReference>
<feature type="signal peptide" evidence="3">
    <location>
        <begin position="1"/>
        <end position="30"/>
    </location>
</feature>
<keyword evidence="6" id="KW-1185">Reference proteome</keyword>
<dbReference type="InterPro" id="IPR036873">
    <property type="entry name" value="Rhodanese-like_dom_sf"/>
</dbReference>
<dbReference type="Proteomes" id="UP000001006">
    <property type="component" value="Chromosome"/>
</dbReference>